<organism evidence="2 3">
    <name type="scientific">Corynebacterium cystitidis DSM 20524</name>
    <dbReference type="NCBI Taxonomy" id="1121357"/>
    <lineage>
        <taxon>Bacteria</taxon>
        <taxon>Bacillati</taxon>
        <taxon>Actinomycetota</taxon>
        <taxon>Actinomycetes</taxon>
        <taxon>Mycobacteriales</taxon>
        <taxon>Corynebacteriaceae</taxon>
        <taxon>Corynebacterium</taxon>
    </lineage>
</organism>
<name>A0A1H9VL78_9CORY</name>
<reference evidence="3" key="1">
    <citation type="submission" date="2016-10" db="EMBL/GenBank/DDBJ databases">
        <authorList>
            <person name="Varghese N."/>
            <person name="Submissions S."/>
        </authorList>
    </citation>
    <scope>NUCLEOTIDE SEQUENCE [LARGE SCALE GENOMIC DNA]</scope>
    <source>
        <strain evidence="3">DSM 20524</strain>
    </source>
</reference>
<evidence type="ECO:0000313" key="3">
    <source>
        <dbReference type="Proteomes" id="UP000198929"/>
    </source>
</evidence>
<feature type="domain" description="HTH cro/C1-type" evidence="1">
    <location>
        <begin position="16"/>
        <end position="53"/>
    </location>
</feature>
<sequence>MTETRNDVAVNIGKVIYQIRKGYNLTQVQLSELAGLSDKTVRDIEHGTGTPSLNSGLAVLNVLGL</sequence>
<dbReference type="Gene3D" id="1.10.260.40">
    <property type="entry name" value="lambda repressor-like DNA-binding domains"/>
    <property type="match status" value="1"/>
</dbReference>
<dbReference type="InterPro" id="IPR001387">
    <property type="entry name" value="Cro/C1-type_HTH"/>
</dbReference>
<dbReference type="Pfam" id="PF01381">
    <property type="entry name" value="HTH_3"/>
    <property type="match status" value="1"/>
</dbReference>
<dbReference type="RefSeq" id="WP_092260384.1">
    <property type="nucleotide sequence ID" value="NZ_CP047199.1"/>
</dbReference>
<dbReference type="Proteomes" id="UP000198929">
    <property type="component" value="Unassembled WGS sequence"/>
</dbReference>
<evidence type="ECO:0000259" key="1">
    <source>
        <dbReference type="PROSITE" id="PS50943"/>
    </source>
</evidence>
<dbReference type="PROSITE" id="PS50943">
    <property type="entry name" value="HTH_CROC1"/>
    <property type="match status" value="1"/>
</dbReference>
<dbReference type="AlphaFoldDB" id="A0A1H9VL78"/>
<dbReference type="STRING" id="1121357.SAMN05661109_02285"/>
<dbReference type="InterPro" id="IPR010982">
    <property type="entry name" value="Lambda_DNA-bd_dom_sf"/>
</dbReference>
<keyword evidence="3" id="KW-1185">Reference proteome</keyword>
<proteinExistence type="predicted"/>
<dbReference type="CDD" id="cd00093">
    <property type="entry name" value="HTH_XRE"/>
    <property type="match status" value="1"/>
</dbReference>
<dbReference type="SUPFAM" id="SSF47413">
    <property type="entry name" value="lambda repressor-like DNA-binding domains"/>
    <property type="match status" value="1"/>
</dbReference>
<protein>
    <submittedName>
        <fullName evidence="2">Helix-turn-helix</fullName>
    </submittedName>
</protein>
<accession>A0A1H9VL78</accession>
<dbReference type="EMBL" id="FOGQ01000013">
    <property type="protein sequence ID" value="SES22540.1"/>
    <property type="molecule type" value="Genomic_DNA"/>
</dbReference>
<dbReference type="SMART" id="SM00530">
    <property type="entry name" value="HTH_XRE"/>
    <property type="match status" value="1"/>
</dbReference>
<gene>
    <name evidence="2" type="ORF">SAMN05661109_02285</name>
</gene>
<dbReference type="GO" id="GO:0003677">
    <property type="term" value="F:DNA binding"/>
    <property type="evidence" value="ECO:0007669"/>
    <property type="project" value="InterPro"/>
</dbReference>
<evidence type="ECO:0000313" key="2">
    <source>
        <dbReference type="EMBL" id="SES22540.1"/>
    </source>
</evidence>